<evidence type="ECO:0000256" key="5">
    <source>
        <dbReference type="ARBA" id="ARBA00022692"/>
    </source>
</evidence>
<dbReference type="PANTHER" id="PTHR33908:SF11">
    <property type="entry name" value="MEMBRANE PROTEIN"/>
    <property type="match status" value="1"/>
</dbReference>
<keyword evidence="10" id="KW-1185">Reference proteome</keyword>
<name>A0A8F9XJ28_9BACT</name>
<proteinExistence type="predicted"/>
<dbReference type="KEGG" id="ole:K0B96_13025"/>
<evidence type="ECO:0000256" key="2">
    <source>
        <dbReference type="ARBA" id="ARBA00022475"/>
    </source>
</evidence>
<feature type="transmembrane region" description="Helical" evidence="8">
    <location>
        <begin position="387"/>
        <end position="406"/>
    </location>
</feature>
<dbReference type="Proteomes" id="UP000825051">
    <property type="component" value="Chromosome"/>
</dbReference>
<evidence type="ECO:0000313" key="9">
    <source>
        <dbReference type="EMBL" id="QYM78218.1"/>
    </source>
</evidence>
<dbReference type="GO" id="GO:0009103">
    <property type="term" value="P:lipopolysaccharide biosynthetic process"/>
    <property type="evidence" value="ECO:0007669"/>
    <property type="project" value="UniProtKB-ARBA"/>
</dbReference>
<feature type="transmembrane region" description="Helical" evidence="8">
    <location>
        <begin position="337"/>
        <end position="357"/>
    </location>
</feature>
<feature type="transmembrane region" description="Helical" evidence="8">
    <location>
        <begin position="314"/>
        <end position="331"/>
    </location>
</feature>
<evidence type="ECO:0000256" key="1">
    <source>
        <dbReference type="ARBA" id="ARBA00004651"/>
    </source>
</evidence>
<gene>
    <name evidence="9" type="ORF">K0B96_13025</name>
</gene>
<reference evidence="9" key="1">
    <citation type="submission" date="2021-08" db="EMBL/GenBank/DDBJ databases">
        <title>Genome of a novel bacterium of the phylum Verrucomicrobia, Oleiharenicola sp. KSB-15.</title>
        <authorList>
            <person name="Chung J.-H."/>
            <person name="Ahn J.-H."/>
            <person name="Yoon Y."/>
            <person name="Kim D.-Y."/>
            <person name="An S.-H."/>
            <person name="Park I."/>
            <person name="Yeon J."/>
        </authorList>
    </citation>
    <scope>NUCLEOTIDE SEQUENCE</scope>
    <source>
        <strain evidence="9">KSB-15</strain>
    </source>
</reference>
<keyword evidence="6 8" id="KW-1133">Transmembrane helix</keyword>
<dbReference type="InterPro" id="IPR050297">
    <property type="entry name" value="LipidA_mod_glycosyltrf_83"/>
</dbReference>
<keyword evidence="5 8" id="KW-0812">Transmembrane</keyword>
<feature type="transmembrane region" description="Helical" evidence="8">
    <location>
        <begin position="21"/>
        <end position="41"/>
    </location>
</feature>
<evidence type="ECO:0000256" key="4">
    <source>
        <dbReference type="ARBA" id="ARBA00022679"/>
    </source>
</evidence>
<dbReference type="PANTHER" id="PTHR33908">
    <property type="entry name" value="MANNOSYLTRANSFERASE YKCB-RELATED"/>
    <property type="match status" value="1"/>
</dbReference>
<accession>A0A8F9XJ28</accession>
<feature type="transmembrane region" description="Helical" evidence="8">
    <location>
        <begin position="235"/>
        <end position="252"/>
    </location>
</feature>
<keyword evidence="2" id="KW-1003">Cell membrane</keyword>
<keyword evidence="4" id="KW-0808">Transferase</keyword>
<keyword evidence="3" id="KW-0328">Glycosyltransferase</keyword>
<dbReference type="GO" id="GO:0016763">
    <property type="term" value="F:pentosyltransferase activity"/>
    <property type="evidence" value="ECO:0007669"/>
    <property type="project" value="TreeGrafter"/>
</dbReference>
<feature type="transmembrane region" description="Helical" evidence="8">
    <location>
        <begin position="152"/>
        <end position="171"/>
    </location>
</feature>
<evidence type="ECO:0000256" key="8">
    <source>
        <dbReference type="SAM" id="Phobius"/>
    </source>
</evidence>
<dbReference type="EMBL" id="CP080507">
    <property type="protein sequence ID" value="QYM78218.1"/>
    <property type="molecule type" value="Genomic_DNA"/>
</dbReference>
<dbReference type="GO" id="GO:0005886">
    <property type="term" value="C:plasma membrane"/>
    <property type="evidence" value="ECO:0007669"/>
    <property type="project" value="UniProtKB-SubCell"/>
</dbReference>
<comment type="subcellular location">
    <subcellularLocation>
        <location evidence="1">Cell membrane</location>
        <topology evidence="1">Multi-pass membrane protein</topology>
    </subcellularLocation>
</comment>
<dbReference type="RefSeq" id="WP_220161322.1">
    <property type="nucleotide sequence ID" value="NZ_CP080507.1"/>
</dbReference>
<dbReference type="AlphaFoldDB" id="A0A8F9XJ28"/>
<feature type="transmembrane region" description="Helical" evidence="8">
    <location>
        <begin position="199"/>
        <end position="228"/>
    </location>
</feature>
<feature type="transmembrane region" description="Helical" evidence="8">
    <location>
        <begin position="284"/>
        <end position="302"/>
    </location>
</feature>
<keyword evidence="7 8" id="KW-0472">Membrane</keyword>
<organism evidence="9 10">
    <name type="scientific">Horticoccus luteus</name>
    <dbReference type="NCBI Taxonomy" id="2862869"/>
    <lineage>
        <taxon>Bacteria</taxon>
        <taxon>Pseudomonadati</taxon>
        <taxon>Verrucomicrobiota</taxon>
        <taxon>Opitutia</taxon>
        <taxon>Opitutales</taxon>
        <taxon>Opitutaceae</taxon>
        <taxon>Horticoccus</taxon>
    </lineage>
</organism>
<evidence type="ECO:0000313" key="10">
    <source>
        <dbReference type="Proteomes" id="UP000825051"/>
    </source>
</evidence>
<sequence length="525" mass="58167">MRLDFLDGRSPGLWFALRSRFRALLLLAALGLYVFFLAWYVSPYAGGADSSGYLNSAQLLLHGRLTATARVPAGFPADHFRREAFIPVAFIPGPDSAEMVPTYPLGLPLHYAAVGRWTGLDAAPVVLNILTALAVIALLYRIARDVGVHPRPAAALTALFALSPLTLYYALQPMSDLVATAWTLVAILGAWRSPRHVGWAALAALAVTVAVFVRPANALLLLPVAFGLGLAWRRWLVFAWCGLPGALAWAAFNRHLYGSALATGYGNIADTLRWSYIGPTLAHFAKWIPVVLTPAVALFLLLPAARASVRAKRLLGVWASAFVLFYSAYYFSHETWWYLRFLLPAMPALLIGAALVWQQWPAPALTLALEGSVQTSRRWQSARCLRVPLTTFFFIAALVWQIAWGWHFQVHKIELGERPYREVARWVQQSLPPHAVLVAGQVSGAVFHYSDRPFVQWSEVTPVNYAALNDYLRTNRGELYAGLFNYEEQPAFATHLPGTWQRVQQFGPISIWRRTSLAPSAAARN</sequence>
<evidence type="ECO:0000256" key="6">
    <source>
        <dbReference type="ARBA" id="ARBA00022989"/>
    </source>
</evidence>
<feature type="transmembrane region" description="Helical" evidence="8">
    <location>
        <begin position="122"/>
        <end position="140"/>
    </location>
</feature>
<evidence type="ECO:0000256" key="7">
    <source>
        <dbReference type="ARBA" id="ARBA00023136"/>
    </source>
</evidence>
<protein>
    <submittedName>
        <fullName evidence="9">Uncharacterized protein</fullName>
    </submittedName>
</protein>
<evidence type="ECO:0000256" key="3">
    <source>
        <dbReference type="ARBA" id="ARBA00022676"/>
    </source>
</evidence>